<accession>A0ABS6YDJ7</accession>
<protein>
    <submittedName>
        <fullName evidence="4">Zinc-dependent metalloprotease</fullName>
    </submittedName>
</protein>
<keyword evidence="4" id="KW-0645">Protease</keyword>
<keyword evidence="4" id="KW-0378">Hydrolase</keyword>
<dbReference type="EMBL" id="JAHXCT010000005">
    <property type="protein sequence ID" value="MBW4769630.1"/>
    <property type="molecule type" value="Genomic_DNA"/>
</dbReference>
<dbReference type="CDD" id="cd04276">
    <property type="entry name" value="ZnMc_MMP_like_2"/>
    <property type="match status" value="1"/>
</dbReference>
<name>A0ABS6YDJ7_9BACT</name>
<dbReference type="GO" id="GO:0008237">
    <property type="term" value="F:metallopeptidase activity"/>
    <property type="evidence" value="ECO:0007669"/>
    <property type="project" value="UniProtKB-KW"/>
</dbReference>
<comment type="caution">
    <text evidence="4">The sequence shown here is derived from an EMBL/GenBank/DDBJ whole genome shotgun (WGS) entry which is preliminary data.</text>
</comment>
<dbReference type="PANTHER" id="PTHR38478">
    <property type="entry name" value="PEPTIDASE M1A AND M12B"/>
    <property type="match status" value="1"/>
</dbReference>
<gene>
    <name evidence="4" type="ORF">KZO38_07630</name>
</gene>
<dbReference type="PANTHER" id="PTHR38478:SF1">
    <property type="entry name" value="ZINC DEPENDENT METALLOPROTEASE DOMAIN LIPOPROTEIN"/>
    <property type="match status" value="1"/>
</dbReference>
<proteinExistence type="predicted"/>
<dbReference type="Pfam" id="PF17162">
    <property type="entry name" value="DUF5118"/>
    <property type="match status" value="1"/>
</dbReference>
<evidence type="ECO:0000313" key="4">
    <source>
        <dbReference type="EMBL" id="MBW4769630.1"/>
    </source>
</evidence>
<evidence type="ECO:0000259" key="2">
    <source>
        <dbReference type="Pfam" id="PF17148"/>
    </source>
</evidence>
<dbReference type="Pfam" id="PF16313">
    <property type="entry name" value="DUF4953"/>
    <property type="match status" value="1"/>
</dbReference>
<evidence type="ECO:0000313" key="5">
    <source>
        <dbReference type="Proteomes" id="UP000788426"/>
    </source>
</evidence>
<dbReference type="InterPro" id="IPR032534">
    <property type="entry name" value="EcxA_zinc-bd"/>
</dbReference>
<dbReference type="Pfam" id="PF17148">
    <property type="entry name" value="DUF5117"/>
    <property type="match status" value="1"/>
</dbReference>
<feature type="domain" description="DUF5117" evidence="2">
    <location>
        <begin position="89"/>
        <end position="273"/>
    </location>
</feature>
<keyword evidence="4" id="KW-0482">Metalloprotease</keyword>
<dbReference type="InterPro" id="IPR034032">
    <property type="entry name" value="Zn_MMP-like_bac"/>
</dbReference>
<keyword evidence="5" id="KW-1185">Reference proteome</keyword>
<dbReference type="InterPro" id="IPR033428">
    <property type="entry name" value="DUF5118"/>
</dbReference>
<evidence type="ECO:0000259" key="1">
    <source>
        <dbReference type="Pfam" id="PF16313"/>
    </source>
</evidence>
<dbReference type="Proteomes" id="UP000788426">
    <property type="component" value="Unassembled WGS sequence"/>
</dbReference>
<evidence type="ECO:0000259" key="3">
    <source>
        <dbReference type="Pfam" id="PF17162"/>
    </source>
</evidence>
<feature type="domain" description="EcxA zinc-binding" evidence="1">
    <location>
        <begin position="405"/>
        <end position="721"/>
    </location>
</feature>
<dbReference type="InterPro" id="IPR033413">
    <property type="entry name" value="DUF5117"/>
</dbReference>
<sequence>MQTLSQSASAMTLFGSKKEKKETTKSVQSDYNKLVGRDTMAIKGLMGVIQKENDYYLEIPKTLIGREFLVSNKLLQVPQELNEAGVNKGINYENKTIKFEWEKGLNKLNIREQRLTPEVYSFYAMAPSVKDNYINPLIASLKIEGVSKDSASVVVKVTNLFNGKDECLNDVFNLINLGTSANSELSRILSMKAFDNNVAATSELTTVVHEGKSKTNITIVVSTSLILLPSRPMMGRLENQRVGYFTTSRLHYGDNQPEVATKNYITRWRLEPKDTAAYMRGELVEPVKPIEFYIDYAVPANILPYIKKGILDWNKAFERAGFKNAVVVHEFTDSMALEGDDVKYSVLTYDASEKANAMGPSVIDPRTGEILKADVIWWHNVRSLLKEWIMVQTSAYNPAARNVVLPDSLIGDAARFVACHEVGHSLGLRHNMRASNAYPTDSLRSRSFTDKIGGTSASIMDYARFNYIAQPGDKIVKNSPNIGPYDLMAIEWGYRWYPNEGVAKNELYSFLNKHQSKEYQYSEAQSQRSAIDPRSLSEDLGDDAMKSASYGIANLKRIMPNVISWTTTGEQGQTYDEASKFYSSIIYQWSLYSYHVLANVGGMYVENTVVGDGKRTFTYVEKPIQQRAVQFLLKEVLSDQPWLFNTPISNYTYLNKKTPIGVQEMSPTYSLINQQSYILWDILDNTRLVRMLENEMRNGKDKAFTVIELMDMLHNHIFKTTIAGVSPSISQRSLQKNFVDALITAAAESEGVKINKKLKHSNNIIENDEFQLGCNELSSAPRIIELTGTQATRVSDAISVKRGELIRIMKLLKQRTTTADTAARLHYEDVILRIQTALGLTK</sequence>
<reference evidence="4 5" key="1">
    <citation type="submission" date="2021-07" db="EMBL/GenBank/DDBJ databases">
        <title>Genomic diversity and antimicrobial resistance of Prevotella spp. isolated from chronic lung disease airways.</title>
        <authorList>
            <person name="Webb K.A."/>
            <person name="Olagoke O.S."/>
            <person name="Baird T."/>
            <person name="Neill J."/>
            <person name="Pham A."/>
            <person name="Wells T.J."/>
            <person name="Ramsay K.A."/>
            <person name="Bell S.C."/>
            <person name="Sarovich D.S."/>
            <person name="Price E.P."/>
        </authorList>
    </citation>
    <scope>NUCLEOTIDE SEQUENCE [LARGE SCALE GENOMIC DNA]</scope>
    <source>
        <strain evidence="4 5">SCHI0011.S.12</strain>
    </source>
</reference>
<organism evidence="4 5">
    <name type="scientific">Hoylesella nanceiensis</name>
    <dbReference type="NCBI Taxonomy" id="425941"/>
    <lineage>
        <taxon>Bacteria</taxon>
        <taxon>Pseudomonadati</taxon>
        <taxon>Bacteroidota</taxon>
        <taxon>Bacteroidia</taxon>
        <taxon>Bacteroidales</taxon>
        <taxon>Prevotellaceae</taxon>
        <taxon>Hoylesella</taxon>
    </lineage>
</organism>
<feature type="domain" description="DUF5118" evidence="3">
    <location>
        <begin position="29"/>
        <end position="76"/>
    </location>
</feature>